<dbReference type="HOGENOM" id="CLU_1995500_0_0_1"/>
<proteinExistence type="predicted"/>
<reference evidence="2" key="1">
    <citation type="submission" date="2011-08" db="EMBL/GenBank/DDBJ databases">
        <authorList>
            <person name="Rombauts S."/>
        </authorList>
    </citation>
    <scope>NUCLEOTIDE SEQUENCE</scope>
    <source>
        <strain evidence="2">London</strain>
    </source>
</reference>
<evidence type="ECO:0000313" key="2">
    <source>
        <dbReference type="Proteomes" id="UP000015104"/>
    </source>
</evidence>
<evidence type="ECO:0000313" key="1">
    <source>
        <dbReference type="EnsemblMetazoa" id="tetur03g03860.1"/>
    </source>
</evidence>
<protein>
    <submittedName>
        <fullName evidence="1">Uncharacterized protein</fullName>
    </submittedName>
</protein>
<sequence length="125" mass="14134">MLDHHVRLVQQESQFNCQEILSKYHHGMFINYNSAKCCNSNLTPALRCAVRWLDMILHHGNNRLTVSPLVDYKQPTLAHCAARAEKILSQQESSDSSEIDEPDLPTIRCSQAAGPSNATRARYII</sequence>
<dbReference type="Proteomes" id="UP000015104">
    <property type="component" value="Unassembled WGS sequence"/>
</dbReference>
<keyword evidence="2" id="KW-1185">Reference proteome</keyword>
<accession>T1JZG4</accession>
<dbReference type="EMBL" id="CAEY01001120">
    <property type="status" value="NOT_ANNOTATED_CDS"/>
    <property type="molecule type" value="Genomic_DNA"/>
</dbReference>
<organism evidence="1 2">
    <name type="scientific">Tetranychus urticae</name>
    <name type="common">Two-spotted spider mite</name>
    <dbReference type="NCBI Taxonomy" id="32264"/>
    <lineage>
        <taxon>Eukaryota</taxon>
        <taxon>Metazoa</taxon>
        <taxon>Ecdysozoa</taxon>
        <taxon>Arthropoda</taxon>
        <taxon>Chelicerata</taxon>
        <taxon>Arachnida</taxon>
        <taxon>Acari</taxon>
        <taxon>Acariformes</taxon>
        <taxon>Trombidiformes</taxon>
        <taxon>Prostigmata</taxon>
        <taxon>Eleutherengona</taxon>
        <taxon>Raphignathae</taxon>
        <taxon>Tetranychoidea</taxon>
        <taxon>Tetranychidae</taxon>
        <taxon>Tetranychus</taxon>
    </lineage>
</organism>
<dbReference type="EnsemblMetazoa" id="tetur03g03860.1">
    <property type="protein sequence ID" value="tetur03g03860.1"/>
    <property type="gene ID" value="tetur03g03860"/>
</dbReference>
<dbReference type="AlphaFoldDB" id="T1JZG4"/>
<name>T1JZG4_TETUR</name>
<reference evidence="1" key="2">
    <citation type="submission" date="2015-06" db="UniProtKB">
        <authorList>
            <consortium name="EnsemblMetazoa"/>
        </authorList>
    </citation>
    <scope>IDENTIFICATION</scope>
</reference>